<dbReference type="Gene3D" id="3.40.50.1000">
    <property type="entry name" value="HAD superfamily/HAD-like"/>
    <property type="match status" value="1"/>
</dbReference>
<keyword evidence="1" id="KW-0378">Hydrolase</keyword>
<dbReference type="PANTHER" id="PTHR10000">
    <property type="entry name" value="PHOSPHOSERINE PHOSPHATASE"/>
    <property type="match status" value="1"/>
</dbReference>
<dbReference type="GO" id="GO:0016791">
    <property type="term" value="F:phosphatase activity"/>
    <property type="evidence" value="ECO:0007669"/>
    <property type="project" value="TreeGrafter"/>
</dbReference>
<dbReference type="PANTHER" id="PTHR10000:SF53">
    <property type="entry name" value="5-AMINO-6-(5-PHOSPHO-D-RIBITYLAMINO)URACIL PHOSPHATASE YBJI-RELATED"/>
    <property type="match status" value="1"/>
</dbReference>
<dbReference type="AlphaFoldDB" id="A0A919YKE2"/>
<dbReference type="InterPro" id="IPR023214">
    <property type="entry name" value="HAD_sf"/>
</dbReference>
<sequence>MKFVFDLDGTLCFQGKPLSDVIINALDELTHCGHGVIFASARPIRDLLPVLPEHMHAYPLVGGNGAFVANNKHIISTVHFEEDVKNEILAIIKNYGLKYLIDSEWDYAYTGSDNHPIRRNVDPQLRAKQVDLATMDIIVKIVLLDIPDHKVILDRLAKLPIVIHEHGNEGILDLSPQGIDKWSGLQQLGLQDRTYVAFGNDANDISMFQHAHTSVMIGNHPELGSYAAEQIPADETSIARRLLAFCRLEETAAASYDRAKSTFR</sequence>
<dbReference type="InterPro" id="IPR036412">
    <property type="entry name" value="HAD-like_sf"/>
</dbReference>
<dbReference type="Gene3D" id="3.30.1240.10">
    <property type="match status" value="1"/>
</dbReference>
<dbReference type="GO" id="GO:0000287">
    <property type="term" value="F:magnesium ion binding"/>
    <property type="evidence" value="ECO:0007669"/>
    <property type="project" value="TreeGrafter"/>
</dbReference>
<name>A0A919YKE2_9BACL</name>
<evidence type="ECO:0000313" key="1">
    <source>
        <dbReference type="EMBL" id="GIO50960.1"/>
    </source>
</evidence>
<dbReference type="SUPFAM" id="SSF56784">
    <property type="entry name" value="HAD-like"/>
    <property type="match status" value="1"/>
</dbReference>
<accession>A0A919YKE2</accession>
<dbReference type="EMBL" id="BORT01000041">
    <property type="protein sequence ID" value="GIO50960.1"/>
    <property type="molecule type" value="Genomic_DNA"/>
</dbReference>
<organism evidence="1 2">
    <name type="scientific">Paenibacillus azoreducens</name>
    <dbReference type="NCBI Taxonomy" id="116718"/>
    <lineage>
        <taxon>Bacteria</taxon>
        <taxon>Bacillati</taxon>
        <taxon>Bacillota</taxon>
        <taxon>Bacilli</taxon>
        <taxon>Bacillales</taxon>
        <taxon>Paenibacillaceae</taxon>
        <taxon>Paenibacillus</taxon>
    </lineage>
</organism>
<gene>
    <name evidence="1" type="ORF">J34TS1_57250</name>
</gene>
<dbReference type="NCBIfam" id="TIGR01484">
    <property type="entry name" value="HAD-SF-IIB"/>
    <property type="match status" value="1"/>
</dbReference>
<comment type="caution">
    <text evidence="1">The sequence shown here is derived from an EMBL/GenBank/DDBJ whole genome shotgun (WGS) entry which is preliminary data.</text>
</comment>
<protein>
    <submittedName>
        <fullName evidence="1">Cof-type HAD-IIB family hydrolase</fullName>
    </submittedName>
</protein>
<dbReference type="InterPro" id="IPR006379">
    <property type="entry name" value="HAD-SF_hydro_IIB"/>
</dbReference>
<keyword evidence="2" id="KW-1185">Reference proteome</keyword>
<reference evidence="1 2" key="1">
    <citation type="submission" date="2021-03" db="EMBL/GenBank/DDBJ databases">
        <title>Antimicrobial resistance genes in bacteria isolated from Japanese honey, and their potential for conferring macrolide and lincosamide resistance in the American foulbrood pathogen Paenibacillus larvae.</title>
        <authorList>
            <person name="Okamoto M."/>
            <person name="Kumagai M."/>
            <person name="Kanamori H."/>
            <person name="Takamatsu D."/>
        </authorList>
    </citation>
    <scope>NUCLEOTIDE SEQUENCE [LARGE SCALE GENOMIC DNA]</scope>
    <source>
        <strain evidence="1 2">J34TS1</strain>
    </source>
</reference>
<evidence type="ECO:0000313" key="2">
    <source>
        <dbReference type="Proteomes" id="UP000682811"/>
    </source>
</evidence>
<dbReference type="Pfam" id="PF08282">
    <property type="entry name" value="Hydrolase_3"/>
    <property type="match status" value="1"/>
</dbReference>
<dbReference type="GO" id="GO:0005829">
    <property type="term" value="C:cytosol"/>
    <property type="evidence" value="ECO:0007669"/>
    <property type="project" value="TreeGrafter"/>
</dbReference>
<dbReference type="Proteomes" id="UP000682811">
    <property type="component" value="Unassembled WGS sequence"/>
</dbReference>
<dbReference type="RefSeq" id="WP_212981046.1">
    <property type="nucleotide sequence ID" value="NZ_AP025343.1"/>
</dbReference>
<proteinExistence type="predicted"/>